<dbReference type="NCBIfam" id="NF008001">
    <property type="entry name" value="PRK10726.1"/>
    <property type="match status" value="1"/>
</dbReference>
<dbReference type="HOGENOM" id="CLU_1979706_0_0_6"/>
<evidence type="ECO:0000256" key="1">
    <source>
        <dbReference type="SAM" id="Phobius"/>
    </source>
</evidence>
<protein>
    <submittedName>
        <fullName evidence="2">Putative membrane protein</fullName>
    </submittedName>
</protein>
<dbReference type="Pfam" id="PF12084">
    <property type="entry name" value="DUF3561"/>
    <property type="match status" value="1"/>
</dbReference>
<gene>
    <name evidence="2" type="ORF">ETEE_2466</name>
</gene>
<keyword evidence="1" id="KW-0812">Transmembrane</keyword>
<reference evidence="2 3" key="1">
    <citation type="journal article" date="2012" name="PLoS ONE">
        <title>Edwardsiella comparative phylogenomics reveal the new intra/inter-species taxonomic relationships, virulence evolution and niche adaptation mechanisms.</title>
        <authorList>
            <person name="Yang M."/>
            <person name="Lv Y."/>
            <person name="Xiao J."/>
            <person name="Wu H."/>
            <person name="Zheng H."/>
            <person name="Liu Q."/>
            <person name="Zhang Y."/>
            <person name="Wang Q."/>
        </authorList>
    </citation>
    <scope>NUCLEOTIDE SEQUENCE [LARGE SCALE GENOMIC DNA]</scope>
    <source>
        <strain evidence="3">080813</strain>
    </source>
</reference>
<accession>A0A076LQD8</accession>
<dbReference type="EMBL" id="CP006664">
    <property type="protein sequence ID" value="AIJ08907.1"/>
    <property type="molecule type" value="Genomic_DNA"/>
</dbReference>
<organism evidence="2 3">
    <name type="scientific">Edwardsiella anguillarum ET080813</name>
    <dbReference type="NCBI Taxonomy" id="667120"/>
    <lineage>
        <taxon>Bacteria</taxon>
        <taxon>Pseudomonadati</taxon>
        <taxon>Pseudomonadota</taxon>
        <taxon>Gammaproteobacteria</taxon>
        <taxon>Enterobacterales</taxon>
        <taxon>Hafniaceae</taxon>
        <taxon>Edwardsiella</taxon>
    </lineage>
</organism>
<feature type="transmembrane region" description="Helical" evidence="1">
    <location>
        <begin position="55"/>
        <end position="78"/>
    </location>
</feature>
<feature type="transmembrane region" description="Helical" evidence="1">
    <location>
        <begin position="117"/>
        <end position="137"/>
    </location>
</feature>
<name>A0A076LQD8_9GAMM</name>
<keyword evidence="1" id="KW-0472">Membrane</keyword>
<evidence type="ECO:0000313" key="3">
    <source>
        <dbReference type="Proteomes" id="UP000028681"/>
    </source>
</evidence>
<feature type="transmembrane region" description="Helical" evidence="1">
    <location>
        <begin position="90"/>
        <end position="111"/>
    </location>
</feature>
<dbReference type="Proteomes" id="UP000028681">
    <property type="component" value="Chromosome"/>
</dbReference>
<dbReference type="AlphaFoldDB" id="A0A076LQD8"/>
<evidence type="ECO:0000313" key="2">
    <source>
        <dbReference type="EMBL" id="AIJ08907.1"/>
    </source>
</evidence>
<proteinExistence type="predicted"/>
<dbReference type="InterPro" id="IPR022721">
    <property type="entry name" value="DUF3561"/>
</dbReference>
<dbReference type="KEGG" id="ete:ETEE_2466"/>
<sequence length="140" mass="15513">MLRLSALFCPARSGEADRLSAYVNALLPQDSGMLINAANRPADELTTGEREDPSYAFSGGVLGFVFYWLAFALPFVVYGTNTLLFMLYTWPFFLALLPVSVLVGILIHRLLSGRLLFSVPLCALLVVTLFWQTFSLLSGW</sequence>
<keyword evidence="1" id="KW-1133">Transmembrane helix</keyword>